<feature type="region of interest" description="Disordered" evidence="1">
    <location>
        <begin position="1"/>
        <end position="30"/>
    </location>
</feature>
<protein>
    <submittedName>
        <fullName evidence="2">Uncharacterized protein</fullName>
    </submittedName>
</protein>
<sequence>MSQTSIELRRNIAHEEGPSSDLDLTGTNEFPSLPPVDGGKDAWLFLAASFMVEALIW</sequence>
<accession>A0ABQ8RKZ0</accession>
<reference evidence="2" key="1">
    <citation type="submission" date="2022-09" db="EMBL/GenBank/DDBJ databases">
        <title>Fusarium specimens isolated from Avocado Roots.</title>
        <authorList>
            <person name="Stajich J."/>
            <person name="Roper C."/>
            <person name="Heimlech-Rivalta G."/>
        </authorList>
    </citation>
    <scope>NUCLEOTIDE SEQUENCE</scope>
    <source>
        <strain evidence="2">CF00095</strain>
    </source>
</reference>
<dbReference type="Proteomes" id="UP001152024">
    <property type="component" value="Unassembled WGS sequence"/>
</dbReference>
<gene>
    <name evidence="2" type="ORF">NW768_002837</name>
</gene>
<name>A0ABQ8RKZ0_FUSEQ</name>
<dbReference type="EMBL" id="JAOQBH010000004">
    <property type="protein sequence ID" value="KAJ4137255.1"/>
    <property type="molecule type" value="Genomic_DNA"/>
</dbReference>
<evidence type="ECO:0000313" key="3">
    <source>
        <dbReference type="Proteomes" id="UP001152024"/>
    </source>
</evidence>
<organism evidence="2 3">
    <name type="scientific">Fusarium equiseti</name>
    <name type="common">Fusarium scirpi</name>
    <dbReference type="NCBI Taxonomy" id="61235"/>
    <lineage>
        <taxon>Eukaryota</taxon>
        <taxon>Fungi</taxon>
        <taxon>Dikarya</taxon>
        <taxon>Ascomycota</taxon>
        <taxon>Pezizomycotina</taxon>
        <taxon>Sordariomycetes</taxon>
        <taxon>Hypocreomycetidae</taxon>
        <taxon>Hypocreales</taxon>
        <taxon>Nectriaceae</taxon>
        <taxon>Fusarium</taxon>
        <taxon>Fusarium incarnatum-equiseti species complex</taxon>
    </lineage>
</organism>
<proteinExistence type="predicted"/>
<comment type="caution">
    <text evidence="2">The sequence shown here is derived from an EMBL/GenBank/DDBJ whole genome shotgun (WGS) entry which is preliminary data.</text>
</comment>
<evidence type="ECO:0000256" key="1">
    <source>
        <dbReference type="SAM" id="MobiDB-lite"/>
    </source>
</evidence>
<keyword evidence="3" id="KW-1185">Reference proteome</keyword>
<feature type="non-terminal residue" evidence="2">
    <location>
        <position position="57"/>
    </location>
</feature>
<evidence type="ECO:0000313" key="2">
    <source>
        <dbReference type="EMBL" id="KAJ4137255.1"/>
    </source>
</evidence>
<feature type="compositionally biased region" description="Basic and acidic residues" evidence="1">
    <location>
        <begin position="7"/>
        <end position="17"/>
    </location>
</feature>